<organism evidence="1 2">
    <name type="scientific">Lyngbya aestuarii BL J</name>
    <dbReference type="NCBI Taxonomy" id="1348334"/>
    <lineage>
        <taxon>Bacteria</taxon>
        <taxon>Bacillati</taxon>
        <taxon>Cyanobacteriota</taxon>
        <taxon>Cyanophyceae</taxon>
        <taxon>Oscillatoriophycideae</taxon>
        <taxon>Oscillatoriales</taxon>
        <taxon>Microcoleaceae</taxon>
        <taxon>Lyngbya</taxon>
    </lineage>
</organism>
<dbReference type="AlphaFoldDB" id="U7QEX7"/>
<reference evidence="1 2" key="1">
    <citation type="journal article" date="2013" name="Front. Microbiol.">
        <title>Comparative genomic analyses of the cyanobacterium, Lyngbya aestuarii BL J, a powerful hydrogen producer.</title>
        <authorList>
            <person name="Kothari A."/>
            <person name="Vaughn M."/>
            <person name="Garcia-Pichel F."/>
        </authorList>
    </citation>
    <scope>NUCLEOTIDE SEQUENCE [LARGE SCALE GENOMIC DNA]</scope>
    <source>
        <strain evidence="1 2">BL J</strain>
    </source>
</reference>
<proteinExistence type="predicted"/>
<sequence length="49" mass="5354">MGFSSAFVEKTVDNFLEVCGKGSKGFSYGAQGVEVERVFHKFSTGLVFE</sequence>
<evidence type="ECO:0000313" key="1">
    <source>
        <dbReference type="EMBL" id="ERT05832.1"/>
    </source>
</evidence>
<protein>
    <submittedName>
        <fullName evidence="1">Uncharacterized protein</fullName>
    </submittedName>
</protein>
<keyword evidence="2" id="KW-1185">Reference proteome</keyword>
<dbReference type="Proteomes" id="UP000017127">
    <property type="component" value="Unassembled WGS sequence"/>
</dbReference>
<comment type="caution">
    <text evidence="1">The sequence shown here is derived from an EMBL/GenBank/DDBJ whole genome shotgun (WGS) entry which is preliminary data.</text>
</comment>
<gene>
    <name evidence="1" type="ORF">M595_4230</name>
</gene>
<accession>U7QEX7</accession>
<dbReference type="EMBL" id="AUZM01000048">
    <property type="protein sequence ID" value="ERT05832.1"/>
    <property type="molecule type" value="Genomic_DNA"/>
</dbReference>
<evidence type="ECO:0000313" key="2">
    <source>
        <dbReference type="Proteomes" id="UP000017127"/>
    </source>
</evidence>
<name>U7QEX7_9CYAN</name>